<dbReference type="InterPro" id="IPR046522">
    <property type="entry name" value="DUF6699"/>
</dbReference>
<dbReference type="OrthoDB" id="3251728at2759"/>
<dbReference type="Pfam" id="PF20415">
    <property type="entry name" value="DUF6699"/>
    <property type="match status" value="1"/>
</dbReference>
<feature type="domain" description="DUF6699" evidence="1">
    <location>
        <begin position="211"/>
        <end position="322"/>
    </location>
</feature>
<keyword evidence="3" id="KW-1185">Reference proteome</keyword>
<accession>A0A4Y7T9P2</accession>
<evidence type="ECO:0000313" key="3">
    <source>
        <dbReference type="Proteomes" id="UP000298030"/>
    </source>
</evidence>
<protein>
    <recommendedName>
        <fullName evidence="1">DUF6699 domain-containing protein</fullName>
    </recommendedName>
</protein>
<comment type="caution">
    <text evidence="2">The sequence shown here is derived from an EMBL/GenBank/DDBJ whole genome shotgun (WGS) entry which is preliminary data.</text>
</comment>
<evidence type="ECO:0000259" key="1">
    <source>
        <dbReference type="Pfam" id="PF20415"/>
    </source>
</evidence>
<proteinExistence type="predicted"/>
<dbReference type="EMBL" id="QPFP01000021">
    <property type="protein sequence ID" value="TEB30886.1"/>
    <property type="molecule type" value="Genomic_DNA"/>
</dbReference>
<reference evidence="2 3" key="1">
    <citation type="journal article" date="2019" name="Nat. Ecol. Evol.">
        <title>Megaphylogeny resolves global patterns of mushroom evolution.</title>
        <authorList>
            <person name="Varga T."/>
            <person name="Krizsan K."/>
            <person name="Foldi C."/>
            <person name="Dima B."/>
            <person name="Sanchez-Garcia M."/>
            <person name="Sanchez-Ramirez S."/>
            <person name="Szollosi G.J."/>
            <person name="Szarkandi J.G."/>
            <person name="Papp V."/>
            <person name="Albert L."/>
            <person name="Andreopoulos W."/>
            <person name="Angelini C."/>
            <person name="Antonin V."/>
            <person name="Barry K.W."/>
            <person name="Bougher N.L."/>
            <person name="Buchanan P."/>
            <person name="Buyck B."/>
            <person name="Bense V."/>
            <person name="Catcheside P."/>
            <person name="Chovatia M."/>
            <person name="Cooper J."/>
            <person name="Damon W."/>
            <person name="Desjardin D."/>
            <person name="Finy P."/>
            <person name="Geml J."/>
            <person name="Haridas S."/>
            <person name="Hughes K."/>
            <person name="Justo A."/>
            <person name="Karasinski D."/>
            <person name="Kautmanova I."/>
            <person name="Kiss B."/>
            <person name="Kocsube S."/>
            <person name="Kotiranta H."/>
            <person name="LaButti K.M."/>
            <person name="Lechner B.E."/>
            <person name="Liimatainen K."/>
            <person name="Lipzen A."/>
            <person name="Lukacs Z."/>
            <person name="Mihaltcheva S."/>
            <person name="Morgado L.N."/>
            <person name="Niskanen T."/>
            <person name="Noordeloos M.E."/>
            <person name="Ohm R.A."/>
            <person name="Ortiz-Santana B."/>
            <person name="Ovrebo C."/>
            <person name="Racz N."/>
            <person name="Riley R."/>
            <person name="Savchenko A."/>
            <person name="Shiryaev A."/>
            <person name="Soop K."/>
            <person name="Spirin V."/>
            <person name="Szebenyi C."/>
            <person name="Tomsovsky M."/>
            <person name="Tulloss R.E."/>
            <person name="Uehling J."/>
            <person name="Grigoriev I.V."/>
            <person name="Vagvolgyi C."/>
            <person name="Papp T."/>
            <person name="Martin F.M."/>
            <person name="Miettinen O."/>
            <person name="Hibbett D.S."/>
            <person name="Nagy L.G."/>
        </authorList>
    </citation>
    <scope>NUCLEOTIDE SEQUENCE [LARGE SCALE GENOMIC DNA]</scope>
    <source>
        <strain evidence="2 3">FP101781</strain>
    </source>
</reference>
<dbReference type="Proteomes" id="UP000298030">
    <property type="component" value="Unassembled WGS sequence"/>
</dbReference>
<sequence>MSNPFVYVPEANFHQTAYQNQAYSPYGSPFVPELSLQGASPWSNPASLPPSPHIGGGALPNVAFPGMAGGADPVWDPAYRRPRQNSWHGPNPYNPQGLLAPIGPSHHRSNSFGQANPPFIPGAYQPPAPATAPAYNPFWNWNPNSHSPWFNRFVNLPTHHPEPKAYIHPWLNGESFRSDFSFNLSIPTFAPLRVVGAGGQTMFMGQDELGQLTIKHDKIPQWPIELVFNPANPNTQVPVASLPPISVGDILLAIHRELQKHITQYDFGGLNSAEEKEVTRAYQKRCKSMGPQVEMQLLSGGVRRCDFLKKNVMFKGLVRTGDNLENLRLITGSA</sequence>
<organism evidence="2 3">
    <name type="scientific">Coprinellus micaceus</name>
    <name type="common">Glistening ink-cap mushroom</name>
    <name type="synonym">Coprinus micaceus</name>
    <dbReference type="NCBI Taxonomy" id="71717"/>
    <lineage>
        <taxon>Eukaryota</taxon>
        <taxon>Fungi</taxon>
        <taxon>Dikarya</taxon>
        <taxon>Basidiomycota</taxon>
        <taxon>Agaricomycotina</taxon>
        <taxon>Agaricomycetes</taxon>
        <taxon>Agaricomycetidae</taxon>
        <taxon>Agaricales</taxon>
        <taxon>Agaricineae</taxon>
        <taxon>Psathyrellaceae</taxon>
        <taxon>Coprinellus</taxon>
    </lineage>
</organism>
<dbReference type="STRING" id="71717.A0A4Y7T9P2"/>
<gene>
    <name evidence="2" type="ORF">FA13DRAFT_1754965</name>
</gene>
<evidence type="ECO:0000313" key="2">
    <source>
        <dbReference type="EMBL" id="TEB30886.1"/>
    </source>
</evidence>
<dbReference type="AlphaFoldDB" id="A0A4Y7T9P2"/>
<name>A0A4Y7T9P2_COPMI</name>